<accession>A0A1I1VU96</accession>
<evidence type="ECO:0000313" key="7">
    <source>
        <dbReference type="EMBL" id="SFD86607.1"/>
    </source>
</evidence>
<feature type="domain" description="Glycosyltransferase 2-like" evidence="5">
    <location>
        <begin position="77"/>
        <end position="124"/>
    </location>
</feature>
<dbReference type="PANTHER" id="PTHR43630">
    <property type="entry name" value="POLY-BETA-1,6-N-ACETYL-D-GLUCOSAMINE SYNTHASE"/>
    <property type="match status" value="1"/>
</dbReference>
<keyword evidence="3 7" id="KW-0808">Transferase</keyword>
<feature type="domain" description="Glycosyltransferase 2-like" evidence="6">
    <location>
        <begin position="184"/>
        <end position="412"/>
    </location>
</feature>
<keyword evidence="4" id="KW-0812">Transmembrane</keyword>
<proteinExistence type="inferred from homology"/>
<dbReference type="Pfam" id="PF13632">
    <property type="entry name" value="Glyco_trans_2_3"/>
    <property type="match status" value="1"/>
</dbReference>
<evidence type="ECO:0000313" key="8">
    <source>
        <dbReference type="Proteomes" id="UP000198611"/>
    </source>
</evidence>
<protein>
    <submittedName>
        <fullName evidence="7">Glycosyltransferase, catalytic subunit of cellulose synthase and poly-beta-1,6-N-acetylglucosamine synthase</fullName>
    </submittedName>
</protein>
<dbReference type="PANTHER" id="PTHR43630:SF1">
    <property type="entry name" value="POLY-BETA-1,6-N-ACETYL-D-GLUCOSAMINE SYNTHASE"/>
    <property type="match status" value="1"/>
</dbReference>
<dbReference type="SUPFAM" id="SSF53448">
    <property type="entry name" value="Nucleotide-diphospho-sugar transferases"/>
    <property type="match status" value="1"/>
</dbReference>
<dbReference type="GO" id="GO:0016757">
    <property type="term" value="F:glycosyltransferase activity"/>
    <property type="evidence" value="ECO:0007669"/>
    <property type="project" value="UniProtKB-KW"/>
</dbReference>
<dbReference type="Proteomes" id="UP000198611">
    <property type="component" value="Unassembled WGS sequence"/>
</dbReference>
<reference evidence="7 8" key="1">
    <citation type="submission" date="2016-10" db="EMBL/GenBank/DDBJ databases">
        <authorList>
            <person name="de Groot N.N."/>
        </authorList>
    </citation>
    <scope>NUCLEOTIDE SEQUENCE [LARGE SCALE GENOMIC DNA]</scope>
    <source>
        <strain evidence="7 8">HL3</strain>
    </source>
</reference>
<evidence type="ECO:0000259" key="6">
    <source>
        <dbReference type="Pfam" id="PF13632"/>
    </source>
</evidence>
<evidence type="ECO:0000256" key="2">
    <source>
        <dbReference type="ARBA" id="ARBA00022676"/>
    </source>
</evidence>
<sequence>MILELISGEATLPEGSLGTLLRIGLWFSVLILATGLLQNLLYTFQLFTAYRALRRRRVLSGNLSAWWNFAETTVPISILMPAYNEQAGIVESVRSMLSLHYPNFEVIVINDGSTDDTLTALQEAYGLEPVERAYPEAVPHAEIRGLYANPDYPRLLVVDKENGGKADSLNAGINLSRMPLFCSVDADSLLENDSLLRAVQPFMDDPDRVVAVGGTIRVVNDCRVRRGRILEMGLPRSWLARFQINEYLRAFLMARLAWSEWGAMMLISGAFGIFRRNVAIEVGGYSHGTVGEDMEIIVKIHRLQGEKDRDYAIRFVPDPVSWTEVPERLGTLARQRRRWQRGGLETFFKHRVMFMRPRYGISGTVGYTNMLISDVAGPLLELLGYFLIPLFYATGLLDLEFFLAYLGMVFAYGVFLSVGALVLEELELRRYPEPGDLARLTLSAALEHFGYRQINNFWRMLGWWDYLRRKQGWGEMRRKGFAESQD</sequence>
<keyword evidence="4" id="KW-1133">Transmembrane helix</keyword>
<dbReference type="STRING" id="1123397.SAMN05660831_02495"/>
<dbReference type="Gene3D" id="3.90.550.10">
    <property type="entry name" value="Spore Coat Polysaccharide Biosynthesis Protein SpsA, Chain A"/>
    <property type="match status" value="1"/>
</dbReference>
<keyword evidence="2" id="KW-0328">Glycosyltransferase</keyword>
<dbReference type="Pfam" id="PF00535">
    <property type="entry name" value="Glycos_transf_2"/>
    <property type="match status" value="1"/>
</dbReference>
<evidence type="ECO:0000256" key="3">
    <source>
        <dbReference type="ARBA" id="ARBA00022679"/>
    </source>
</evidence>
<keyword evidence="4" id="KW-0472">Membrane</keyword>
<dbReference type="InterPro" id="IPR001173">
    <property type="entry name" value="Glyco_trans_2-like"/>
</dbReference>
<dbReference type="CDD" id="cd06423">
    <property type="entry name" value="CESA_like"/>
    <property type="match status" value="1"/>
</dbReference>
<feature type="transmembrane region" description="Helical" evidence="4">
    <location>
        <begin position="23"/>
        <end position="47"/>
    </location>
</feature>
<dbReference type="InterPro" id="IPR029044">
    <property type="entry name" value="Nucleotide-diphossugar_trans"/>
</dbReference>
<gene>
    <name evidence="7" type="ORF">SAMN05660831_02495</name>
</gene>
<feature type="transmembrane region" description="Helical" evidence="4">
    <location>
        <begin position="379"/>
        <end position="397"/>
    </location>
</feature>
<keyword evidence="8" id="KW-1185">Reference proteome</keyword>
<dbReference type="RefSeq" id="WP_093429104.1">
    <property type="nucleotide sequence ID" value="NZ_FOMJ01000010.1"/>
</dbReference>
<evidence type="ECO:0000256" key="1">
    <source>
        <dbReference type="ARBA" id="ARBA00006739"/>
    </source>
</evidence>
<feature type="transmembrane region" description="Helical" evidence="4">
    <location>
        <begin position="403"/>
        <end position="423"/>
    </location>
</feature>
<dbReference type="EMBL" id="FOMJ01000010">
    <property type="protein sequence ID" value="SFD86607.1"/>
    <property type="molecule type" value="Genomic_DNA"/>
</dbReference>
<organism evidence="7 8">
    <name type="scientific">Thiohalospira halophila DSM 15071</name>
    <dbReference type="NCBI Taxonomy" id="1123397"/>
    <lineage>
        <taxon>Bacteria</taxon>
        <taxon>Pseudomonadati</taxon>
        <taxon>Pseudomonadota</taxon>
        <taxon>Gammaproteobacteria</taxon>
        <taxon>Thiohalospirales</taxon>
        <taxon>Thiohalospiraceae</taxon>
        <taxon>Thiohalospira</taxon>
    </lineage>
</organism>
<dbReference type="AlphaFoldDB" id="A0A1I1VU96"/>
<evidence type="ECO:0000256" key="4">
    <source>
        <dbReference type="SAM" id="Phobius"/>
    </source>
</evidence>
<name>A0A1I1VU96_9GAMM</name>
<comment type="similarity">
    <text evidence="1">Belongs to the glycosyltransferase 2 family.</text>
</comment>
<evidence type="ECO:0000259" key="5">
    <source>
        <dbReference type="Pfam" id="PF00535"/>
    </source>
</evidence>
<dbReference type="OrthoDB" id="396512at2"/>